<dbReference type="GeneID" id="5702622"/>
<keyword evidence="3" id="KW-1185">Reference proteome</keyword>
<comment type="caution">
    <text evidence="2">The sequence shown here is derived from an EMBL/GenBank/DDBJ whole genome shotgun (WGS) entry which is preliminary data.</text>
</comment>
<dbReference type="HOGENOM" id="CLU_337222_0_0_1"/>
<feature type="compositionally biased region" description="Polar residues" evidence="1">
    <location>
        <begin position="100"/>
        <end position="115"/>
    </location>
</feature>
<evidence type="ECO:0000256" key="1">
    <source>
        <dbReference type="SAM" id="MobiDB-lite"/>
    </source>
</evidence>
<gene>
    <name evidence="2" type="ORF">GL50803_0017593</name>
</gene>
<dbReference type="AlphaFoldDB" id="A8B4U5"/>
<dbReference type="KEGG" id="gla:GL50803_0017593"/>
<accession>A8B4U5</accession>
<dbReference type="OMA" id="ACLFIRQ"/>
<organism evidence="2 3">
    <name type="scientific">Giardia intestinalis (strain ATCC 50803 / WB clone C6)</name>
    <name type="common">Giardia lamblia</name>
    <dbReference type="NCBI Taxonomy" id="184922"/>
    <lineage>
        <taxon>Eukaryota</taxon>
        <taxon>Metamonada</taxon>
        <taxon>Diplomonadida</taxon>
        <taxon>Hexamitidae</taxon>
        <taxon>Giardiinae</taxon>
        <taxon>Giardia</taxon>
    </lineage>
</organism>
<dbReference type="VEuPathDB" id="GiardiaDB:GL50803_17593"/>
<feature type="compositionally biased region" description="Low complexity" evidence="1">
    <location>
        <begin position="116"/>
        <end position="126"/>
    </location>
</feature>
<evidence type="ECO:0000313" key="2">
    <source>
        <dbReference type="EMBL" id="KAE8303772.1"/>
    </source>
</evidence>
<protein>
    <submittedName>
        <fullName evidence="2">Uncharacterized protein</fullName>
    </submittedName>
</protein>
<reference evidence="2 3" key="1">
    <citation type="journal article" date="2007" name="Science">
        <title>Genomic minimalism in the early diverging intestinal parasite Giardia lamblia.</title>
        <authorList>
            <person name="Morrison H.G."/>
            <person name="McArthur A.G."/>
            <person name="Gillin F.D."/>
            <person name="Aley S.B."/>
            <person name="Adam R.D."/>
            <person name="Olsen G.J."/>
            <person name="Best A.A."/>
            <person name="Cande W.Z."/>
            <person name="Chen F."/>
            <person name="Cipriano M.J."/>
            <person name="Davids B.J."/>
            <person name="Dawson S.C."/>
            <person name="Elmendorf H.G."/>
            <person name="Hehl A.B."/>
            <person name="Holder M.E."/>
            <person name="Huse S.M."/>
            <person name="Kim U.U."/>
            <person name="Lasek-Nesselquist E."/>
            <person name="Manning G."/>
            <person name="Nigam A."/>
            <person name="Nixon J.E."/>
            <person name="Palm D."/>
            <person name="Passamaneck N.E."/>
            <person name="Prabhu A."/>
            <person name="Reich C.I."/>
            <person name="Reiner D.S."/>
            <person name="Samuelson J."/>
            <person name="Svard S.G."/>
            <person name="Sogin M.L."/>
        </authorList>
    </citation>
    <scope>NUCLEOTIDE SEQUENCE [LARGE SCALE GENOMIC DNA]</scope>
    <source>
        <strain evidence="2 3">WB C6</strain>
    </source>
</reference>
<sequence length="845" mass="94581">MQPRMIRYVLGRHDIHRVHNNCDPIRHITSHGMRAEPSLIARRIEDACEKSFISFEDNETHVPIVLAPSKYYHVSGIIQELTPELTPVNLTPSEEDARSNESTYATDNSDDTSPTSNHNSSQNSIQQTLHDDLDLIEDSADVAPIDLLAGSKNAENNQLISAEQSGLHLQASDNGTSSVGAPFSYARASFKVDYEESAELCLIGRLMVPSVFVKLLDLGKSYAKSSLQSAGIHRPQDIPLRIVLELVPIIVSLLLADSRYFSDLLHDVNPASSYQPEQCQTKFVRLLTNGIADVRSTGEAKFCHALLTPPSSAVLVNHTIRLLSALVCDSISNERHANIYSALKKIYPRSDELVSSRPAPFTIVPLEPCYKFLEDRRLMAQYTESIPWIVRGIVEVIFLEFYAVHTIRLPVLEQPFRLPSLDRMYNVCTFTMACLFIRQYCEAQSGTLTTNQHASSSTMSTHHGILLSLGASLLGHTKTWLKESLGECHASAYQSSILEKLDKYIGDWGTVNLFLRSSLLQLATMGLVSRNEVPFKLEPAFLLKQSINLTKADPGLANYYPGDYLDSSNLIGYLLGLVTRPLAIDSQRIMSIYLELLSYFGINSKCTSVFTDMINTLSRFRHRQDSSEATKVKDKLGKEITHLYEKIRKPLMESKGIAEVKARRKTSNQSPPIFICFLLMFIFHVLLRSNSVIRHPVHVFLQSPTDAAILLYPLALYRLASKHYGSNAMRLIIPQSSKLSCLTSIFNDLINYLESPSETEPEVKKRAETTSKLLIISLEEAKEALNLVDIADASDDQREVKIYVHTDLSNHVLLSRASLVTNIPCQFALFDQLITSCDKLSTLVF</sequence>
<dbReference type="Proteomes" id="UP000001548">
    <property type="component" value="Unassembled WGS sequence"/>
</dbReference>
<proteinExistence type="predicted"/>
<dbReference type="RefSeq" id="XP_001709698.1">
    <property type="nucleotide sequence ID" value="XM_001709646.1"/>
</dbReference>
<dbReference type="EMBL" id="AACB03000002">
    <property type="protein sequence ID" value="KAE8303772.1"/>
    <property type="molecule type" value="Genomic_DNA"/>
</dbReference>
<evidence type="ECO:0000313" key="3">
    <source>
        <dbReference type="Proteomes" id="UP000001548"/>
    </source>
</evidence>
<feature type="region of interest" description="Disordered" evidence="1">
    <location>
        <begin position="85"/>
        <end position="126"/>
    </location>
</feature>
<name>A8B4U5_GIAIC</name>